<reference evidence="1" key="1">
    <citation type="submission" date="2020-05" db="EMBL/GenBank/DDBJ databases">
        <title>Large-scale comparative analyses of tick genomes elucidate their genetic diversity and vector capacities.</title>
        <authorList>
            <person name="Jia N."/>
            <person name="Wang J."/>
            <person name="Shi W."/>
            <person name="Du L."/>
            <person name="Sun Y."/>
            <person name="Zhan W."/>
            <person name="Jiang J."/>
            <person name="Wang Q."/>
            <person name="Zhang B."/>
            <person name="Ji P."/>
            <person name="Sakyi L.B."/>
            <person name="Cui X."/>
            <person name="Yuan T."/>
            <person name="Jiang B."/>
            <person name="Yang W."/>
            <person name="Lam T.T.-Y."/>
            <person name="Chang Q."/>
            <person name="Ding S."/>
            <person name="Wang X."/>
            <person name="Zhu J."/>
            <person name="Ruan X."/>
            <person name="Zhao L."/>
            <person name="Wei J."/>
            <person name="Que T."/>
            <person name="Du C."/>
            <person name="Cheng J."/>
            <person name="Dai P."/>
            <person name="Han X."/>
            <person name="Huang E."/>
            <person name="Gao Y."/>
            <person name="Liu J."/>
            <person name="Shao H."/>
            <person name="Ye R."/>
            <person name="Li L."/>
            <person name="Wei W."/>
            <person name="Wang X."/>
            <person name="Wang C."/>
            <person name="Yang T."/>
            <person name="Huo Q."/>
            <person name="Li W."/>
            <person name="Guo W."/>
            <person name="Chen H."/>
            <person name="Zhou L."/>
            <person name="Ni X."/>
            <person name="Tian J."/>
            <person name="Zhou Y."/>
            <person name="Sheng Y."/>
            <person name="Liu T."/>
            <person name="Pan Y."/>
            <person name="Xia L."/>
            <person name="Li J."/>
            <person name="Zhao F."/>
            <person name="Cao W."/>
        </authorList>
    </citation>
    <scope>NUCLEOTIDE SEQUENCE</scope>
    <source>
        <strain evidence="1">Dsil-2018</strain>
    </source>
</reference>
<dbReference type="EMBL" id="CM023473">
    <property type="protein sequence ID" value="KAH7953232.1"/>
    <property type="molecule type" value="Genomic_DNA"/>
</dbReference>
<dbReference type="Proteomes" id="UP000821865">
    <property type="component" value="Chromosome 4"/>
</dbReference>
<sequence>MVASTPRRENADRYGRIKQILISGKVHELCAYETAPRSTCKEIIRGIPLQDNPATIDGKIVNQNNPLALATKRIAQTGTVIIAFDGHRVPNFVRYGTLLMKCSLYRKQVDVCHACGRLRHRADVCPTPSDVVCRGCGLPNPDDVPDSKSSSQRRELFDPPIRKPHPAPALGAADARAREADPQADGSRPTSPSPARSSSRGRSKSRTGSDSSNRPRYKTPTGGKGKSSLTWADRARGNQTQASNSQDSHDPRLTNEFEELKRANAAEMAEIRRLALTPPAPQPAAMDAAEASPKTVAVKRRALHDSRGDETVKLLSELKNVISNIQAGLSRTRNDRAPPAGPGRPQR</sequence>
<gene>
    <name evidence="1" type="ORF">HPB49_006309</name>
</gene>
<evidence type="ECO:0000313" key="1">
    <source>
        <dbReference type="EMBL" id="KAH7953232.1"/>
    </source>
</evidence>
<proteinExistence type="predicted"/>
<keyword evidence="2" id="KW-1185">Reference proteome</keyword>
<accession>A0ACB8CVK7</accession>
<protein>
    <submittedName>
        <fullName evidence="1">Uncharacterized protein</fullName>
    </submittedName>
</protein>
<organism evidence="1 2">
    <name type="scientific">Dermacentor silvarum</name>
    <name type="common">Tick</name>
    <dbReference type="NCBI Taxonomy" id="543639"/>
    <lineage>
        <taxon>Eukaryota</taxon>
        <taxon>Metazoa</taxon>
        <taxon>Ecdysozoa</taxon>
        <taxon>Arthropoda</taxon>
        <taxon>Chelicerata</taxon>
        <taxon>Arachnida</taxon>
        <taxon>Acari</taxon>
        <taxon>Parasitiformes</taxon>
        <taxon>Ixodida</taxon>
        <taxon>Ixodoidea</taxon>
        <taxon>Ixodidae</taxon>
        <taxon>Rhipicephalinae</taxon>
        <taxon>Dermacentor</taxon>
    </lineage>
</organism>
<name>A0ACB8CVK7_DERSI</name>
<evidence type="ECO:0000313" key="2">
    <source>
        <dbReference type="Proteomes" id="UP000821865"/>
    </source>
</evidence>
<comment type="caution">
    <text evidence="1">The sequence shown here is derived from an EMBL/GenBank/DDBJ whole genome shotgun (WGS) entry which is preliminary data.</text>
</comment>